<sequence>MHIHGVPRFLVTSLLIPFVLYLWSRINQTMHSPDAFATPVQRLSFAPQPRLDFTEFSPPLHRIINYSWFS</sequence>
<reference evidence="2 3" key="1">
    <citation type="submission" date="2017-03" db="EMBL/GenBank/DDBJ databases">
        <authorList>
            <person name="Afonso C.L."/>
            <person name="Miller P.J."/>
            <person name="Scott M.A."/>
            <person name="Spackman E."/>
            <person name="Goraichik I."/>
            <person name="Dimitrov K.M."/>
            <person name="Suarez D.L."/>
            <person name="Swayne D.E."/>
        </authorList>
    </citation>
    <scope>NUCLEOTIDE SEQUENCE [LARGE SCALE GENOMIC DNA]</scope>
    <source>
        <strain evidence="2">Genome sequencing of Nitrospira japonica strain NJ11</strain>
    </source>
</reference>
<proteinExistence type="predicted"/>
<feature type="transmembrane region" description="Helical" evidence="1">
    <location>
        <begin position="6"/>
        <end position="23"/>
    </location>
</feature>
<evidence type="ECO:0000313" key="2">
    <source>
        <dbReference type="EMBL" id="SLM47616.1"/>
    </source>
</evidence>
<name>A0A1W1I3N3_9BACT</name>
<protein>
    <submittedName>
        <fullName evidence="2">Uncharacterized protein</fullName>
    </submittedName>
</protein>
<organism evidence="2 3">
    <name type="scientific">Nitrospira japonica</name>
    <dbReference type="NCBI Taxonomy" id="1325564"/>
    <lineage>
        <taxon>Bacteria</taxon>
        <taxon>Pseudomonadati</taxon>
        <taxon>Nitrospirota</taxon>
        <taxon>Nitrospiria</taxon>
        <taxon>Nitrospirales</taxon>
        <taxon>Nitrospiraceae</taxon>
        <taxon>Nitrospira</taxon>
    </lineage>
</organism>
<dbReference type="KEGG" id="nja:NSJP_1444"/>
<keyword evidence="1" id="KW-1133">Transmembrane helix</keyword>
<evidence type="ECO:0000256" key="1">
    <source>
        <dbReference type="SAM" id="Phobius"/>
    </source>
</evidence>
<dbReference type="AlphaFoldDB" id="A0A1W1I3N3"/>
<dbReference type="Proteomes" id="UP000192042">
    <property type="component" value="Chromosome I"/>
</dbReference>
<keyword evidence="1" id="KW-0472">Membrane</keyword>
<evidence type="ECO:0000313" key="3">
    <source>
        <dbReference type="Proteomes" id="UP000192042"/>
    </source>
</evidence>
<gene>
    <name evidence="2" type="ORF">NSJP_1444</name>
</gene>
<accession>A0A1W1I3N3</accession>
<dbReference type="EMBL" id="LT828648">
    <property type="protein sequence ID" value="SLM47616.1"/>
    <property type="molecule type" value="Genomic_DNA"/>
</dbReference>
<keyword evidence="1" id="KW-0812">Transmembrane</keyword>
<keyword evidence="3" id="KW-1185">Reference proteome</keyword>